<name>A0ABV5AQX2_9BACL</name>
<dbReference type="Gene3D" id="3.20.20.140">
    <property type="entry name" value="Metal-dependent hydrolases"/>
    <property type="match status" value="2"/>
</dbReference>
<dbReference type="Pfam" id="PF14480">
    <property type="entry name" value="DNA_pol3_a_NI"/>
    <property type="match status" value="1"/>
</dbReference>
<reference evidence="16 17" key="1">
    <citation type="submission" date="2024-09" db="EMBL/GenBank/DDBJ databases">
        <title>Paenibacillus zeirhizospherea sp. nov., isolated from surface of the maize (Zea mays) roots in a horticulture field, Hungary.</title>
        <authorList>
            <person name="Marton D."/>
            <person name="Farkas M."/>
            <person name="Bedics A."/>
            <person name="Toth E."/>
            <person name="Tancsics A."/>
            <person name="Boka K."/>
            <person name="Maroti G."/>
            <person name="Kriszt B."/>
            <person name="Cserhati M."/>
        </authorList>
    </citation>
    <scope>NUCLEOTIDE SEQUENCE [LARGE SCALE GENOMIC DNA]</scope>
    <source>
        <strain evidence="16 17">KCTC 33519</strain>
    </source>
</reference>
<keyword evidence="17" id="KW-1185">Reference proteome</keyword>
<organism evidence="16 17">
    <name type="scientific">Paenibacillus enshidis</name>
    <dbReference type="NCBI Taxonomy" id="1458439"/>
    <lineage>
        <taxon>Bacteria</taxon>
        <taxon>Bacillati</taxon>
        <taxon>Bacillota</taxon>
        <taxon>Bacilli</taxon>
        <taxon>Bacillales</taxon>
        <taxon>Paenibacillaceae</taxon>
        <taxon>Paenibacillus</taxon>
    </lineage>
</organism>
<dbReference type="Gene3D" id="3.30.420.10">
    <property type="entry name" value="Ribonuclease H-like superfamily/Ribonuclease H"/>
    <property type="match status" value="1"/>
</dbReference>
<dbReference type="InterPro" id="IPR024754">
    <property type="entry name" value="DNA_PolC-like_N_II"/>
</dbReference>
<dbReference type="CDD" id="cd07435">
    <property type="entry name" value="PHP_PolIIIA_POLC"/>
    <property type="match status" value="1"/>
</dbReference>
<dbReference type="InterPro" id="IPR044923">
    <property type="entry name" value="PolC_middle_finger_sf"/>
</dbReference>
<dbReference type="SUPFAM" id="SSF50249">
    <property type="entry name" value="Nucleic acid-binding proteins"/>
    <property type="match status" value="1"/>
</dbReference>
<evidence type="ECO:0000256" key="11">
    <source>
        <dbReference type="ARBA" id="ARBA00025611"/>
    </source>
</evidence>
<dbReference type="GO" id="GO:0003887">
    <property type="term" value="F:DNA-directed DNA polymerase activity"/>
    <property type="evidence" value="ECO:0007669"/>
    <property type="project" value="UniProtKB-EC"/>
</dbReference>
<dbReference type="NCBIfam" id="TIGR01405">
    <property type="entry name" value="polC_Gram_pos"/>
    <property type="match status" value="1"/>
</dbReference>
<evidence type="ECO:0000259" key="15">
    <source>
        <dbReference type="SMART" id="SM00481"/>
    </source>
</evidence>
<proteinExistence type="inferred from homology"/>
<accession>A0ABV5AQX2</accession>
<keyword evidence="4 13" id="KW-0808">Transferase</keyword>
<protein>
    <recommendedName>
        <fullName evidence="13">DNA polymerase III PolC-type</fullName>
        <shortName evidence="13">PolIII</shortName>
        <ecNumber evidence="13">2.7.7.7</ecNumber>
    </recommendedName>
</protein>
<evidence type="ECO:0000256" key="1">
    <source>
        <dbReference type="ARBA" id="ARBA00003452"/>
    </source>
</evidence>
<dbReference type="InterPro" id="IPR011708">
    <property type="entry name" value="DNA_pol3_alpha_NTPase_dom"/>
</dbReference>
<dbReference type="SUPFAM" id="SSF160975">
    <property type="entry name" value="AF1531-like"/>
    <property type="match status" value="1"/>
</dbReference>
<dbReference type="InterPro" id="IPR006308">
    <property type="entry name" value="Pol_III_a_PolC-type_gram_pos"/>
</dbReference>
<dbReference type="NCBIfam" id="TIGR00573">
    <property type="entry name" value="dnaq"/>
    <property type="match status" value="1"/>
</dbReference>
<feature type="domain" description="Polymerase/histidinol phosphatase N-terminal" evidence="15">
    <location>
        <begin position="335"/>
        <end position="402"/>
    </location>
</feature>
<dbReference type="RefSeq" id="WP_375354415.1">
    <property type="nucleotide sequence ID" value="NZ_JBHHMI010000004.1"/>
</dbReference>
<comment type="similarity">
    <text evidence="13">Belongs to the DNA polymerase type-C family. PolC subfamily.</text>
</comment>
<evidence type="ECO:0000256" key="13">
    <source>
        <dbReference type="HAMAP-Rule" id="MF_00356"/>
    </source>
</evidence>
<dbReference type="Pfam" id="PF07733">
    <property type="entry name" value="DNA_pol3_alpha"/>
    <property type="match status" value="1"/>
</dbReference>
<keyword evidence="7 13" id="KW-0540">Nuclease</keyword>
<dbReference type="SMART" id="SM00479">
    <property type="entry name" value="EXOIII"/>
    <property type="match status" value="1"/>
</dbReference>
<dbReference type="Gene3D" id="6.10.140.1510">
    <property type="match status" value="1"/>
</dbReference>
<evidence type="ECO:0000256" key="4">
    <source>
        <dbReference type="ARBA" id="ARBA00022679"/>
    </source>
</evidence>
<dbReference type="InterPro" id="IPR040982">
    <property type="entry name" value="DNA_pol3_finger"/>
</dbReference>
<dbReference type="Pfam" id="PF01336">
    <property type="entry name" value="tRNA_anti-codon"/>
    <property type="match status" value="1"/>
</dbReference>
<evidence type="ECO:0000256" key="8">
    <source>
        <dbReference type="ARBA" id="ARBA00022801"/>
    </source>
</evidence>
<evidence type="ECO:0000256" key="7">
    <source>
        <dbReference type="ARBA" id="ARBA00022722"/>
    </source>
</evidence>
<evidence type="ECO:0000256" key="12">
    <source>
        <dbReference type="ARBA" id="ARBA00049244"/>
    </source>
</evidence>
<keyword evidence="9 13" id="KW-0269">Exonuclease</keyword>
<dbReference type="InterPro" id="IPR004805">
    <property type="entry name" value="DnaE2/DnaE/PolC"/>
</dbReference>
<comment type="caution">
    <text evidence="16">The sequence shown here is derived from an EMBL/GenBank/DDBJ whole genome shotgun (WGS) entry which is preliminary data.</text>
</comment>
<keyword evidence="10 13" id="KW-0239">DNA-directed DNA polymerase</keyword>
<sequence length="1438" mass="162202">MSGADDKRKRLELLMKQASVAPGIVDPYFLDGWVERVEISRSNKEWHIILAKKTLVPAPVYRTFCLQVQEKMNHIAKITFGFQYSEAVNRADIIDEYWKMFLEWVQREIPSVNGWMTRAGHDWDNGLLLLTMTDAMSLELARKKQIDQAIVRFYERYFHLTLRVKMQAGEGNEEALEQFQQKKLEEEREVIQRMMESMETEMPLADEEEGDVRLQFGYEIKEQPVPIQEIQDEEKKVTLQGTIFGLDSKELRNGSTLFTFYLTDFTDSLQMKMFAKTKEDLKILSLLANGKWVKVRGRVEYDRFMQVPELAMIPSDLVEVQAPPSRKDNAPEKRVEFHLHSKMSTMDAVTSIDTYIKTAAKWGHKAIAVTDHGGVQCYPEAAKAAKKNGIKMIYGVEANVVNDAIEVVMQAQPLDLKTATYVVFDIETTGLSITQNKIIEIAAVKMQDGKEIDRYATFVNPHERIPYNIQQLTNITDEMVKDAPNVEPVMEEFVKFVGDAVLVAHNARFDIGFIQATLKKMGLTELTNPVLDTLELARLLFPTMKNHRLNTLTDKYKVALESHHRAIDDTIALGGVLNGLLADAAQMKGMTRLDRLNDDVGKNLSTARPFHCCIYALNPVGKKNLYKLVSQSHTEYFKRVPCIPKSKLSEMREGLLIISGCEKGEFFETVLNKTVEEAEEVAQFYDVLEIQPLTMYMHLVEKQLVSDPDALKTALRKICDIGQRLGKPVIATGNVHYLEARDKIYRDITIHGITGFSPLKGIRKPDAHLRTTEEMLAEFEFLGEEKAYEVVVANTSELADRFEELELFPDKLFTPILEGADEEIRNTCYETARSIYGDDLPEVVVARLEKELEPIIKYGFSANYLISERLVKKSNQDGYLVGSRGSVGSSVVATFLGISEVNPLPAHYICTNPECKHSEWFLDGSVPSGFDLPDKDCPKCGGKLKGEGQDIPFETFLGFKGDKVPDIDLNFSGEYQPHAHNYTKVLFGEKAVFRAGTIGTVAEKTAFGFAKKYEEEHNQKWRGAELNRLAAGCTGVKRSTGQHPGGIVVVPDYIEVEDITPVQFPADDTSAEWKTTHFDYHAFDANLLKLDILGHDDPTMMRMLQDLTNVDPTTIPMNDPKVMSMFNSTEALGVRPEQIRTPVATYGIPEMGTKFVRQMLIESQPSSFADLLQISGLSHGTGVWLGNAQDLIKNGTCNIKTVIGCRDDIMLFLIYKAGMDASLAFKITESVRKGKGLTPEWIEEMKRCKVPQWYIDSCLKIQYMFPKAHAAAYVISAVRTAYFKLYHPIAFYATYFSVRAADFDIELCCQGYEAIGRKIVEIEQLGFQAPPKEKNMLPILEMALEMTARGFTFKPIDLYRSEATRFKVDGDSLIPPFGALAGIGENAARNIAAAREQGEFLSIEDFQQKSKASKTIVEMLSQMGCFRGLPESNQLSLF</sequence>
<dbReference type="InterPro" id="IPR004365">
    <property type="entry name" value="NA-bd_OB_tRNA"/>
</dbReference>
<dbReference type="CDD" id="cd04484">
    <property type="entry name" value="polC_OBF"/>
    <property type="match status" value="1"/>
</dbReference>
<dbReference type="Gene3D" id="1.10.150.870">
    <property type="match status" value="1"/>
</dbReference>
<dbReference type="Gene3D" id="1.10.150.700">
    <property type="entry name" value="PolC, middle finger domain"/>
    <property type="match status" value="1"/>
</dbReference>
<gene>
    <name evidence="13" type="primary">polC</name>
    <name evidence="16" type="ORF">ACE41H_07395</name>
</gene>
<dbReference type="InterPro" id="IPR012340">
    <property type="entry name" value="NA-bd_OB-fold"/>
</dbReference>
<keyword evidence="3 13" id="KW-0963">Cytoplasm</keyword>
<dbReference type="InterPro" id="IPR036397">
    <property type="entry name" value="RNaseH_sf"/>
</dbReference>
<dbReference type="Pfam" id="PF14579">
    <property type="entry name" value="HHH_6"/>
    <property type="match status" value="1"/>
</dbReference>
<comment type="function">
    <text evidence="1 13">Required for replicative DNA synthesis. This DNA polymerase also exhibits 3' to 5' exonuclease activity.</text>
</comment>
<feature type="domain" description="Exonuclease" evidence="14">
    <location>
        <begin position="420"/>
        <end position="586"/>
    </location>
</feature>
<keyword evidence="5 13" id="KW-0548">Nucleotidyltransferase</keyword>
<dbReference type="Pfam" id="PF02811">
    <property type="entry name" value="PHP"/>
    <property type="match status" value="1"/>
</dbReference>
<dbReference type="InterPro" id="IPR003141">
    <property type="entry name" value="Pol/His_phosphatase_N"/>
</dbReference>
<dbReference type="PANTHER" id="PTHR32294">
    <property type="entry name" value="DNA POLYMERASE III SUBUNIT ALPHA"/>
    <property type="match status" value="1"/>
</dbReference>
<dbReference type="InterPro" id="IPR004013">
    <property type="entry name" value="PHP_dom"/>
</dbReference>
<dbReference type="Pfam" id="PF11490">
    <property type="entry name" value="DNA_pol3_a_NII"/>
    <property type="match status" value="1"/>
</dbReference>
<dbReference type="CDD" id="cd06127">
    <property type="entry name" value="DEDDh"/>
    <property type="match status" value="1"/>
</dbReference>
<evidence type="ECO:0000256" key="6">
    <source>
        <dbReference type="ARBA" id="ARBA00022705"/>
    </source>
</evidence>
<dbReference type="Pfam" id="PF00929">
    <property type="entry name" value="RNase_T"/>
    <property type="match status" value="1"/>
</dbReference>
<dbReference type="PANTHER" id="PTHR32294:SF5">
    <property type="entry name" value="DNA POLYMERASE III POLC-TYPE"/>
    <property type="match status" value="1"/>
</dbReference>
<evidence type="ECO:0000256" key="10">
    <source>
        <dbReference type="ARBA" id="ARBA00022932"/>
    </source>
</evidence>
<comment type="function">
    <text evidence="11">DNA polymerase III is a complex, multichain enzyme responsible for most of the replicative synthesis in bacteria. This DNA polymerase also exhibits 3' to 5' exonuclease activity. The alpha chain is the DNA polymerase.</text>
</comment>
<dbReference type="SUPFAM" id="SSF53098">
    <property type="entry name" value="Ribonuclease H-like"/>
    <property type="match status" value="1"/>
</dbReference>
<dbReference type="SMART" id="SM00481">
    <property type="entry name" value="POLIIIAc"/>
    <property type="match status" value="1"/>
</dbReference>
<evidence type="ECO:0000313" key="17">
    <source>
        <dbReference type="Proteomes" id="UP001580346"/>
    </source>
</evidence>
<dbReference type="InterPro" id="IPR029460">
    <property type="entry name" value="DNAPol_HHH"/>
</dbReference>
<dbReference type="Gene3D" id="2.40.50.140">
    <property type="entry name" value="Nucleic acid-binding proteins"/>
    <property type="match status" value="1"/>
</dbReference>
<dbReference type="NCBIfam" id="NF001688">
    <property type="entry name" value="PRK00448.1"/>
    <property type="match status" value="1"/>
</dbReference>
<keyword evidence="8 13" id="KW-0378">Hydrolase</keyword>
<comment type="catalytic activity">
    <reaction evidence="12 13">
        <text>DNA(n) + a 2'-deoxyribonucleoside 5'-triphosphate = DNA(n+1) + diphosphate</text>
        <dbReference type="Rhea" id="RHEA:22508"/>
        <dbReference type="Rhea" id="RHEA-COMP:17339"/>
        <dbReference type="Rhea" id="RHEA-COMP:17340"/>
        <dbReference type="ChEBI" id="CHEBI:33019"/>
        <dbReference type="ChEBI" id="CHEBI:61560"/>
        <dbReference type="ChEBI" id="CHEBI:173112"/>
        <dbReference type="EC" id="2.7.7.7"/>
    </reaction>
</comment>
<dbReference type="EMBL" id="JBHHMI010000004">
    <property type="protein sequence ID" value="MFB5266609.1"/>
    <property type="molecule type" value="Genomic_DNA"/>
</dbReference>
<evidence type="ECO:0000256" key="5">
    <source>
        <dbReference type="ARBA" id="ARBA00022695"/>
    </source>
</evidence>
<comment type="subcellular location">
    <subcellularLocation>
        <location evidence="2 13">Cytoplasm</location>
    </subcellularLocation>
</comment>
<dbReference type="InterPro" id="IPR006054">
    <property type="entry name" value="DnaQ"/>
</dbReference>
<dbReference type="InterPro" id="IPR013520">
    <property type="entry name" value="Ribonucl_H"/>
</dbReference>
<evidence type="ECO:0000259" key="14">
    <source>
        <dbReference type="SMART" id="SM00479"/>
    </source>
</evidence>
<dbReference type="Gene3D" id="3.30.1900.20">
    <property type="match status" value="2"/>
</dbReference>
<keyword evidence="6 13" id="KW-0235">DNA replication</keyword>
<dbReference type="Pfam" id="PF17657">
    <property type="entry name" value="DNA_pol3_finger"/>
    <property type="match status" value="1"/>
</dbReference>
<dbReference type="Proteomes" id="UP001580346">
    <property type="component" value="Unassembled WGS sequence"/>
</dbReference>
<evidence type="ECO:0000256" key="2">
    <source>
        <dbReference type="ARBA" id="ARBA00004496"/>
    </source>
</evidence>
<evidence type="ECO:0000256" key="9">
    <source>
        <dbReference type="ARBA" id="ARBA00022839"/>
    </source>
</evidence>
<evidence type="ECO:0000313" key="16">
    <source>
        <dbReference type="EMBL" id="MFB5266609.1"/>
    </source>
</evidence>
<dbReference type="InterPro" id="IPR028112">
    <property type="entry name" value="DNA_PolC-type_N_I"/>
</dbReference>
<dbReference type="EC" id="2.7.7.7" evidence="13"/>
<dbReference type="InterPro" id="IPR012337">
    <property type="entry name" value="RNaseH-like_sf"/>
</dbReference>
<evidence type="ECO:0000256" key="3">
    <source>
        <dbReference type="ARBA" id="ARBA00022490"/>
    </source>
</evidence>
<dbReference type="HAMAP" id="MF_00356">
    <property type="entry name" value="DNApol_PolC"/>
    <property type="match status" value="1"/>
</dbReference>